<keyword evidence="6 7" id="KW-0472">Membrane</keyword>
<name>A0A162LMX0_9PROT</name>
<evidence type="ECO:0000259" key="8">
    <source>
        <dbReference type="Pfam" id="PF04290"/>
    </source>
</evidence>
<evidence type="ECO:0000256" key="3">
    <source>
        <dbReference type="ARBA" id="ARBA00022475"/>
    </source>
</evidence>
<evidence type="ECO:0000256" key="6">
    <source>
        <dbReference type="ARBA" id="ARBA00023136"/>
    </source>
</evidence>
<comment type="subcellular location">
    <subcellularLocation>
        <location evidence="7">Cell inner membrane</location>
        <topology evidence="7">Multi-pass membrane protein</topology>
    </subcellularLocation>
    <subcellularLocation>
        <location evidence="1">Cell membrane</location>
        <topology evidence="1">Multi-pass membrane protein</topology>
    </subcellularLocation>
</comment>
<evidence type="ECO:0000256" key="2">
    <source>
        <dbReference type="ARBA" id="ARBA00022448"/>
    </source>
</evidence>
<reference evidence="9 10" key="1">
    <citation type="submission" date="2015-12" db="EMBL/GenBank/DDBJ databases">
        <title>Genome sequence of Tistrella mobilis MCCC 1A02139.</title>
        <authorList>
            <person name="Lu L."/>
            <person name="Lai Q."/>
            <person name="Shao Z."/>
            <person name="Qian P."/>
        </authorList>
    </citation>
    <scope>NUCLEOTIDE SEQUENCE [LARGE SCALE GENOMIC DNA]</scope>
    <source>
        <strain evidence="9 10">MCCC 1A02139</strain>
    </source>
</reference>
<evidence type="ECO:0000313" key="10">
    <source>
        <dbReference type="Proteomes" id="UP000075787"/>
    </source>
</evidence>
<feature type="transmembrane region" description="Helical" evidence="7">
    <location>
        <begin position="56"/>
        <end position="75"/>
    </location>
</feature>
<evidence type="ECO:0000256" key="7">
    <source>
        <dbReference type="RuleBase" id="RU369079"/>
    </source>
</evidence>
<protein>
    <recommendedName>
        <fullName evidence="7">TRAP transporter small permease protein</fullName>
    </recommendedName>
</protein>
<dbReference type="InterPro" id="IPR055348">
    <property type="entry name" value="DctQ"/>
</dbReference>
<dbReference type="Pfam" id="PF04290">
    <property type="entry name" value="DctQ"/>
    <property type="match status" value="1"/>
</dbReference>
<evidence type="ECO:0000256" key="1">
    <source>
        <dbReference type="ARBA" id="ARBA00004651"/>
    </source>
</evidence>
<feature type="transmembrane region" description="Helical" evidence="7">
    <location>
        <begin position="12"/>
        <end position="36"/>
    </location>
</feature>
<comment type="function">
    <text evidence="7">Part of the tripartite ATP-independent periplasmic (TRAP) transport system.</text>
</comment>
<dbReference type="EMBL" id="LPZR01000055">
    <property type="protein sequence ID" value="KYO55815.1"/>
    <property type="molecule type" value="Genomic_DNA"/>
</dbReference>
<evidence type="ECO:0000313" key="9">
    <source>
        <dbReference type="EMBL" id="KYO55815.1"/>
    </source>
</evidence>
<dbReference type="Proteomes" id="UP000075787">
    <property type="component" value="Unassembled WGS sequence"/>
</dbReference>
<dbReference type="OrthoDB" id="4250245at2"/>
<keyword evidence="4 7" id="KW-0812">Transmembrane</keyword>
<keyword evidence="2 7" id="KW-0813">Transport</keyword>
<keyword evidence="5 7" id="KW-1133">Transmembrane helix</keyword>
<accession>A0A162LMX0</accession>
<evidence type="ECO:0000256" key="5">
    <source>
        <dbReference type="ARBA" id="ARBA00022989"/>
    </source>
</evidence>
<keyword evidence="3" id="KW-1003">Cell membrane</keyword>
<dbReference type="AlphaFoldDB" id="A0A162LMX0"/>
<comment type="subunit">
    <text evidence="7">The complex comprises the extracytoplasmic solute receptor protein and the two transmembrane proteins.</text>
</comment>
<evidence type="ECO:0000256" key="4">
    <source>
        <dbReference type="ARBA" id="ARBA00022692"/>
    </source>
</evidence>
<dbReference type="GO" id="GO:0005886">
    <property type="term" value="C:plasma membrane"/>
    <property type="evidence" value="ECO:0007669"/>
    <property type="project" value="UniProtKB-SubCell"/>
</dbReference>
<comment type="caution">
    <text evidence="9">The sequence shown here is derived from an EMBL/GenBank/DDBJ whole genome shotgun (WGS) entry which is preliminary data.</text>
</comment>
<comment type="similarity">
    <text evidence="7">Belongs to the TRAP transporter small permease family.</text>
</comment>
<gene>
    <name evidence="9" type="ORF">AUP44_22940</name>
</gene>
<proteinExistence type="inferred from homology"/>
<keyword evidence="7" id="KW-0997">Cell inner membrane</keyword>
<sequence length="175" mass="18323">MPRLMRILDLLAARAATATGALGELAVLAMFAHMALDLIIRLVGSGTPEGMPEAVARIYMVMVVFLPLAGLQATGRQIEVAVLAERLGGRALYLQRLAAALVTVAVAGLFTWLSFDVAWVATLRGERVVLTGFSLPVWPGRWAVVAGFGALALVALAQLIRTAAGRAPVEAAHGA</sequence>
<dbReference type="GO" id="GO:0022857">
    <property type="term" value="F:transmembrane transporter activity"/>
    <property type="evidence" value="ECO:0007669"/>
    <property type="project" value="UniProtKB-UniRule"/>
</dbReference>
<organism evidence="9 10">
    <name type="scientific">Tistrella mobilis</name>
    <dbReference type="NCBI Taxonomy" id="171437"/>
    <lineage>
        <taxon>Bacteria</taxon>
        <taxon>Pseudomonadati</taxon>
        <taxon>Pseudomonadota</taxon>
        <taxon>Alphaproteobacteria</taxon>
        <taxon>Geminicoccales</taxon>
        <taxon>Geminicoccaceae</taxon>
        <taxon>Tistrella</taxon>
    </lineage>
</organism>
<feature type="domain" description="Tripartite ATP-independent periplasmic transporters DctQ component" evidence="8">
    <location>
        <begin position="30"/>
        <end position="163"/>
    </location>
</feature>
<feature type="transmembrane region" description="Helical" evidence="7">
    <location>
        <begin position="141"/>
        <end position="160"/>
    </location>
</feature>
<feature type="transmembrane region" description="Helical" evidence="7">
    <location>
        <begin position="96"/>
        <end position="121"/>
    </location>
</feature>